<keyword evidence="2 6" id="KW-0805">Transcription regulation</keyword>
<accession>A0A1S9P9K3</accession>
<dbReference type="GO" id="GO:0006352">
    <property type="term" value="P:DNA-templated transcription initiation"/>
    <property type="evidence" value="ECO:0007669"/>
    <property type="project" value="InterPro"/>
</dbReference>
<dbReference type="AlphaFoldDB" id="A0A1S9P9K3"/>
<feature type="domain" description="RNA polymerase sigma-70 region 2" evidence="7">
    <location>
        <begin position="16"/>
        <end position="81"/>
    </location>
</feature>
<dbReference type="GO" id="GO:0016987">
    <property type="term" value="F:sigma factor activity"/>
    <property type="evidence" value="ECO:0007669"/>
    <property type="project" value="UniProtKB-KW"/>
</dbReference>
<dbReference type="SUPFAM" id="SSF88946">
    <property type="entry name" value="Sigma2 domain of RNA polymerase sigma factors"/>
    <property type="match status" value="1"/>
</dbReference>
<dbReference type="Gene3D" id="1.10.10.10">
    <property type="entry name" value="Winged helix-like DNA-binding domain superfamily/Winged helix DNA-binding domain"/>
    <property type="match status" value="1"/>
</dbReference>
<dbReference type="InterPro" id="IPR039425">
    <property type="entry name" value="RNA_pol_sigma-70-like"/>
</dbReference>
<dbReference type="PANTHER" id="PTHR43133">
    <property type="entry name" value="RNA POLYMERASE ECF-TYPE SIGMA FACTO"/>
    <property type="match status" value="1"/>
</dbReference>
<evidence type="ECO:0000259" key="7">
    <source>
        <dbReference type="Pfam" id="PF04542"/>
    </source>
</evidence>
<protein>
    <recommendedName>
        <fullName evidence="6">RNA polymerase sigma factor</fullName>
    </recommendedName>
</protein>
<dbReference type="STRING" id="1792845.BC343_12590"/>
<evidence type="ECO:0000256" key="5">
    <source>
        <dbReference type="ARBA" id="ARBA00023163"/>
    </source>
</evidence>
<keyword evidence="9" id="KW-1185">Reference proteome</keyword>
<dbReference type="PANTHER" id="PTHR43133:SF8">
    <property type="entry name" value="RNA POLYMERASE SIGMA FACTOR HI_1459-RELATED"/>
    <property type="match status" value="1"/>
</dbReference>
<dbReference type="InterPro" id="IPR007627">
    <property type="entry name" value="RNA_pol_sigma70_r2"/>
</dbReference>
<dbReference type="RefSeq" id="WP_078350233.1">
    <property type="nucleotide sequence ID" value="NZ_MBTF01000035.1"/>
</dbReference>
<name>A0A1S9P9K3_9SPHI</name>
<reference evidence="8 9" key="1">
    <citation type="submission" date="2016-07" db="EMBL/GenBank/DDBJ databases">
        <title>Genomic analysis of zinc-resistant bacterium Mucilaginibacter pedocola TBZ30.</title>
        <authorList>
            <person name="Huang J."/>
            <person name="Tang J."/>
        </authorList>
    </citation>
    <scope>NUCLEOTIDE SEQUENCE [LARGE SCALE GENOMIC DNA]</scope>
    <source>
        <strain evidence="8 9">TBZ30</strain>
    </source>
</reference>
<keyword evidence="4 6" id="KW-0238">DNA-binding</keyword>
<dbReference type="InterPro" id="IPR014284">
    <property type="entry name" value="RNA_pol_sigma-70_dom"/>
</dbReference>
<evidence type="ECO:0000256" key="6">
    <source>
        <dbReference type="RuleBase" id="RU000716"/>
    </source>
</evidence>
<evidence type="ECO:0000256" key="3">
    <source>
        <dbReference type="ARBA" id="ARBA00023082"/>
    </source>
</evidence>
<organism evidence="8 9">
    <name type="scientific">Mucilaginibacter pedocola</name>
    <dbReference type="NCBI Taxonomy" id="1792845"/>
    <lineage>
        <taxon>Bacteria</taxon>
        <taxon>Pseudomonadati</taxon>
        <taxon>Bacteroidota</taxon>
        <taxon>Sphingobacteriia</taxon>
        <taxon>Sphingobacteriales</taxon>
        <taxon>Sphingobacteriaceae</taxon>
        <taxon>Mucilaginibacter</taxon>
    </lineage>
</organism>
<dbReference type="GO" id="GO:0003677">
    <property type="term" value="F:DNA binding"/>
    <property type="evidence" value="ECO:0007669"/>
    <property type="project" value="UniProtKB-KW"/>
</dbReference>
<dbReference type="PROSITE" id="PS01063">
    <property type="entry name" value="SIGMA70_ECF"/>
    <property type="match status" value="1"/>
</dbReference>
<comment type="caution">
    <text evidence="8">The sequence shown here is derived from an EMBL/GenBank/DDBJ whole genome shotgun (WGS) entry which is preliminary data.</text>
</comment>
<dbReference type="NCBIfam" id="TIGR02937">
    <property type="entry name" value="sigma70-ECF"/>
    <property type="match status" value="1"/>
</dbReference>
<dbReference type="InterPro" id="IPR013324">
    <property type="entry name" value="RNA_pol_sigma_r3/r4-like"/>
</dbReference>
<comment type="similarity">
    <text evidence="1 6">Belongs to the sigma-70 factor family. ECF subfamily.</text>
</comment>
<sequence>MATPPESHQLDPKNWVKAYADYLYMYAITRVNDAEQAQDLVQETFLAGLNAMSKFAGKSSERTWLTAILKNKIIDVYRKKASGLRTQELVNTGGEDADFFDATDGHWKAEHAPQPYGIENYDPLEGKELRGILKRCMEKLPPLWQSVFAMKHMDDEATETVCTELKISPANYWVIIHRAKLNLRACLQKNWI</sequence>
<evidence type="ECO:0000313" key="9">
    <source>
        <dbReference type="Proteomes" id="UP000189739"/>
    </source>
</evidence>
<evidence type="ECO:0000256" key="1">
    <source>
        <dbReference type="ARBA" id="ARBA00010641"/>
    </source>
</evidence>
<dbReference type="Pfam" id="PF04542">
    <property type="entry name" value="Sigma70_r2"/>
    <property type="match status" value="1"/>
</dbReference>
<dbReference type="EMBL" id="MBTF01000035">
    <property type="protein sequence ID" value="OOQ57635.1"/>
    <property type="molecule type" value="Genomic_DNA"/>
</dbReference>
<evidence type="ECO:0000313" key="8">
    <source>
        <dbReference type="EMBL" id="OOQ57635.1"/>
    </source>
</evidence>
<keyword evidence="3 6" id="KW-0731">Sigma factor</keyword>
<evidence type="ECO:0000256" key="4">
    <source>
        <dbReference type="ARBA" id="ARBA00023125"/>
    </source>
</evidence>
<keyword evidence="5 6" id="KW-0804">Transcription</keyword>
<dbReference type="OrthoDB" id="9782108at2"/>
<gene>
    <name evidence="8" type="ORF">BC343_12590</name>
</gene>
<dbReference type="InterPro" id="IPR013325">
    <property type="entry name" value="RNA_pol_sigma_r2"/>
</dbReference>
<evidence type="ECO:0000256" key="2">
    <source>
        <dbReference type="ARBA" id="ARBA00023015"/>
    </source>
</evidence>
<dbReference type="InterPro" id="IPR000838">
    <property type="entry name" value="RNA_pol_sigma70_ECF_CS"/>
</dbReference>
<dbReference type="Proteomes" id="UP000189739">
    <property type="component" value="Unassembled WGS sequence"/>
</dbReference>
<proteinExistence type="inferred from homology"/>
<dbReference type="SUPFAM" id="SSF88659">
    <property type="entry name" value="Sigma3 and sigma4 domains of RNA polymerase sigma factors"/>
    <property type="match status" value="1"/>
</dbReference>
<dbReference type="Gene3D" id="1.10.1740.10">
    <property type="match status" value="1"/>
</dbReference>
<dbReference type="InterPro" id="IPR036388">
    <property type="entry name" value="WH-like_DNA-bd_sf"/>
</dbReference>